<sequence>MKRYQQLTRLIWNYYREDNSESQRLKILGNCKVNRRWGDFRINCPSIEIAETVSDLIPLLELPIIKLRLAKRIKILIEGELFSLVTVGSQYLTPADAKKFLSNY</sequence>
<evidence type="ECO:0000313" key="2">
    <source>
        <dbReference type="Proteomes" id="UP000010482"/>
    </source>
</evidence>
<evidence type="ECO:0000313" key="1">
    <source>
        <dbReference type="EMBL" id="AFZ49307.1"/>
    </source>
</evidence>
<organism evidence="1 2">
    <name type="scientific">Dactylococcopsis salina (strain PCC 8305)</name>
    <name type="common">Myxobactron salinum</name>
    <dbReference type="NCBI Taxonomy" id="13035"/>
    <lineage>
        <taxon>Bacteria</taxon>
        <taxon>Bacillati</taxon>
        <taxon>Cyanobacteriota</taxon>
        <taxon>Cyanophyceae</taxon>
        <taxon>Nodosilineales</taxon>
        <taxon>Cymatolegaceae</taxon>
        <taxon>Dactylococcopsis</taxon>
    </lineage>
</organism>
<dbReference type="EMBL" id="CP003944">
    <property type="protein sequence ID" value="AFZ49307.1"/>
    <property type="molecule type" value="Genomic_DNA"/>
</dbReference>
<dbReference type="AlphaFoldDB" id="K9YS33"/>
<proteinExistence type="predicted"/>
<gene>
    <name evidence="1" type="ORF">Dacsa_0523</name>
</gene>
<dbReference type="HOGENOM" id="CLU_162082_0_0_3"/>
<accession>K9YS33</accession>
<dbReference type="OrthoDB" id="467253at2"/>
<keyword evidence="2" id="KW-1185">Reference proteome</keyword>
<name>K9YS33_DACS8</name>
<dbReference type="Proteomes" id="UP000010482">
    <property type="component" value="Chromosome"/>
</dbReference>
<dbReference type="RefSeq" id="WP_015228320.1">
    <property type="nucleotide sequence ID" value="NC_019780.1"/>
</dbReference>
<dbReference type="eggNOG" id="ENOG503323X">
    <property type="taxonomic scope" value="Bacteria"/>
</dbReference>
<reference evidence="1" key="1">
    <citation type="submission" date="2012-04" db="EMBL/GenBank/DDBJ databases">
        <title>Finished genome of Dactylococcopsis salina PCC 8305.</title>
        <authorList>
            <consortium name="US DOE Joint Genome Institute"/>
            <person name="Gugger M."/>
            <person name="Coursin T."/>
            <person name="Rippka R."/>
            <person name="Tandeau De Marsac N."/>
            <person name="Huntemann M."/>
            <person name="Wei C.-L."/>
            <person name="Han J."/>
            <person name="Detter J.C."/>
            <person name="Han C."/>
            <person name="Tapia R."/>
            <person name="Daligault H."/>
            <person name="Chen A."/>
            <person name="Krypides N."/>
            <person name="Mavromatis K."/>
            <person name="Markowitz V."/>
            <person name="Szeto E."/>
            <person name="Ivanova N."/>
            <person name="Ovchinnikova G."/>
            <person name="Pagani I."/>
            <person name="Pati A."/>
            <person name="Goodwin L."/>
            <person name="Peters L."/>
            <person name="Pitluck S."/>
            <person name="Woyke T."/>
            <person name="Kerfeld C."/>
        </authorList>
    </citation>
    <scope>NUCLEOTIDE SEQUENCE [LARGE SCALE GENOMIC DNA]</scope>
    <source>
        <strain evidence="1">PCC 8305</strain>
    </source>
</reference>
<dbReference type="KEGG" id="dsl:Dacsa_0523"/>
<protein>
    <submittedName>
        <fullName evidence="1">Uncharacterized protein</fullName>
    </submittedName>
</protein>